<protein>
    <submittedName>
        <fullName evidence="3">Carbohydrate family 9 binding domain-like</fullName>
    </submittedName>
</protein>
<sequence>MMNRLLLFVLLVGCHRVVFAFRPVADSATIVVKKTADFKVNGEGTAPAWAGAAWIPVTVQESPSGKSMPTRAKVLYSDKGVYFLFVCEDQKLTTTLTEDFVGLWKEDVVEVFLWPDQSMPVYFEYELSPMNYELPILVPNFKGRAMGWQPWHYADERKTQHATSAQGGEKKTSASVKSWTAEIFIPFRLLGPLVSGTPKPGDRWRANLYRIDYDNGATYYAWRHTSMVKGSNFHEYDRFGTLLFE</sequence>
<dbReference type="OrthoDB" id="9786766at2"/>
<dbReference type="GO" id="GO:0030246">
    <property type="term" value="F:carbohydrate binding"/>
    <property type="evidence" value="ECO:0007669"/>
    <property type="project" value="InterPro"/>
</dbReference>
<dbReference type="AlphaFoldDB" id="A0A1M5KW72"/>
<organism evidence="3 4">
    <name type="scientific">Chryseolinea serpens</name>
    <dbReference type="NCBI Taxonomy" id="947013"/>
    <lineage>
        <taxon>Bacteria</taxon>
        <taxon>Pseudomonadati</taxon>
        <taxon>Bacteroidota</taxon>
        <taxon>Cytophagia</taxon>
        <taxon>Cytophagales</taxon>
        <taxon>Fulvivirgaceae</taxon>
        <taxon>Chryseolinea</taxon>
    </lineage>
</organism>
<gene>
    <name evidence="3" type="ORF">SAMN04488109_0845</name>
</gene>
<keyword evidence="1" id="KW-0732">Signal</keyword>
<feature type="chain" id="PRO_5009911815" evidence="1">
    <location>
        <begin position="21"/>
        <end position="245"/>
    </location>
</feature>
<dbReference type="CDD" id="cd09620">
    <property type="entry name" value="CBM9_like_3"/>
    <property type="match status" value="1"/>
</dbReference>
<evidence type="ECO:0000256" key="1">
    <source>
        <dbReference type="SAM" id="SignalP"/>
    </source>
</evidence>
<dbReference type="InterPro" id="IPR010502">
    <property type="entry name" value="Carb-bd_dom_fam9"/>
</dbReference>
<dbReference type="GO" id="GO:0016052">
    <property type="term" value="P:carbohydrate catabolic process"/>
    <property type="evidence" value="ECO:0007669"/>
    <property type="project" value="InterPro"/>
</dbReference>
<proteinExistence type="predicted"/>
<evidence type="ECO:0000259" key="2">
    <source>
        <dbReference type="Pfam" id="PF06452"/>
    </source>
</evidence>
<evidence type="ECO:0000313" key="3">
    <source>
        <dbReference type="EMBL" id="SHG56413.1"/>
    </source>
</evidence>
<evidence type="ECO:0000313" key="4">
    <source>
        <dbReference type="Proteomes" id="UP000184212"/>
    </source>
</evidence>
<accession>A0A1M5KW72</accession>
<dbReference type="RefSeq" id="WP_073131366.1">
    <property type="nucleotide sequence ID" value="NZ_FQWQ01000001.1"/>
</dbReference>
<name>A0A1M5KW72_9BACT</name>
<keyword evidence="4" id="KW-1185">Reference proteome</keyword>
<feature type="domain" description="Carbohydrate-binding" evidence="2">
    <location>
        <begin position="41"/>
        <end position="243"/>
    </location>
</feature>
<dbReference type="Proteomes" id="UP000184212">
    <property type="component" value="Unassembled WGS sequence"/>
</dbReference>
<dbReference type="Pfam" id="PF06452">
    <property type="entry name" value="CBM9_1"/>
    <property type="match status" value="1"/>
</dbReference>
<feature type="signal peptide" evidence="1">
    <location>
        <begin position="1"/>
        <end position="20"/>
    </location>
</feature>
<dbReference type="STRING" id="947013.SAMN04488109_0845"/>
<dbReference type="Gene3D" id="2.60.40.1190">
    <property type="match status" value="1"/>
</dbReference>
<reference evidence="3 4" key="1">
    <citation type="submission" date="2016-11" db="EMBL/GenBank/DDBJ databases">
        <authorList>
            <person name="Jaros S."/>
            <person name="Januszkiewicz K."/>
            <person name="Wedrychowicz H."/>
        </authorList>
    </citation>
    <scope>NUCLEOTIDE SEQUENCE [LARGE SCALE GENOMIC DNA]</scope>
    <source>
        <strain evidence="3 4">DSM 24574</strain>
    </source>
</reference>
<dbReference type="EMBL" id="FQWQ01000001">
    <property type="protein sequence ID" value="SHG56413.1"/>
    <property type="molecule type" value="Genomic_DNA"/>
</dbReference>
<dbReference type="SUPFAM" id="SSF49344">
    <property type="entry name" value="CBD9-like"/>
    <property type="match status" value="1"/>
</dbReference>
<dbReference type="GO" id="GO:0004553">
    <property type="term" value="F:hydrolase activity, hydrolyzing O-glycosyl compounds"/>
    <property type="evidence" value="ECO:0007669"/>
    <property type="project" value="InterPro"/>
</dbReference>